<dbReference type="SUPFAM" id="SSF56601">
    <property type="entry name" value="beta-lactamase/transpeptidase-like"/>
    <property type="match status" value="1"/>
</dbReference>
<comment type="caution">
    <text evidence="2">The sequence shown here is derived from an EMBL/GenBank/DDBJ whole genome shotgun (WGS) entry which is preliminary data.</text>
</comment>
<dbReference type="PANTHER" id="PTHR43283:SF7">
    <property type="entry name" value="BETA-LACTAMASE-RELATED DOMAIN-CONTAINING PROTEIN"/>
    <property type="match status" value="1"/>
</dbReference>
<dbReference type="RefSeq" id="WP_160978803.1">
    <property type="nucleotide sequence ID" value="NZ_WVHK01000027.1"/>
</dbReference>
<organism evidence="2 3">
    <name type="scientific">Deinococcus xianganensis</name>
    <dbReference type="NCBI Taxonomy" id="1507289"/>
    <lineage>
        <taxon>Bacteria</taxon>
        <taxon>Thermotogati</taxon>
        <taxon>Deinococcota</taxon>
        <taxon>Deinococci</taxon>
        <taxon>Deinococcales</taxon>
        <taxon>Deinococcaceae</taxon>
        <taxon>Deinococcus</taxon>
    </lineage>
</organism>
<dbReference type="InterPro" id="IPR050789">
    <property type="entry name" value="Diverse_Enzym_Activities"/>
</dbReference>
<keyword evidence="2" id="KW-0378">Hydrolase</keyword>
<evidence type="ECO:0000259" key="1">
    <source>
        <dbReference type="Pfam" id="PF00144"/>
    </source>
</evidence>
<evidence type="ECO:0000313" key="2">
    <source>
        <dbReference type="EMBL" id="MXV19820.1"/>
    </source>
</evidence>
<proteinExistence type="predicted"/>
<dbReference type="EMBL" id="WVHK01000027">
    <property type="protein sequence ID" value="MXV19820.1"/>
    <property type="molecule type" value="Genomic_DNA"/>
</dbReference>
<feature type="domain" description="Beta-lactamase-related" evidence="1">
    <location>
        <begin position="43"/>
        <end position="299"/>
    </location>
</feature>
<dbReference type="GO" id="GO:0016787">
    <property type="term" value="F:hydrolase activity"/>
    <property type="evidence" value="ECO:0007669"/>
    <property type="project" value="UniProtKB-KW"/>
</dbReference>
<evidence type="ECO:0000313" key="3">
    <source>
        <dbReference type="Proteomes" id="UP000430519"/>
    </source>
</evidence>
<dbReference type="Pfam" id="PF00144">
    <property type="entry name" value="Beta-lactamase"/>
    <property type="match status" value="1"/>
</dbReference>
<sequence length="475" mass="50941">MPLSMIQVSPESLGLPSGAVLAWLDALAADGLELHGFTLRRSGRMVAGGHWFPYGPGRVHHVYSMSKAFAAAGVGLLVQEGRLGVEDRVVDLFPDALPPVVGEYLRAMRVEDLLTMRTGHAADVTDALVAAGDGDWAAAFLAQPIEFRPGTHFVYNSGASFLLSALVQRVTGETLLAFLTPRLLEPLGFRGARWVSNHGGVNLGGWGLHLRTGDAARFGQLLLNRGTWQGRTLLAPAWVDAMGAAHVPPGTNPGDEISDWAQGYGYQLWRCRHGAYRADGAFGQFCVVMPEQDMVLAVTAGVGDMQGVLDHTWTHLLGAVQPSPLPPGADTESLRVRCAGLTLDMPVILDPPPLRDVQAHFTFNPNDEGWEAATLTVTGERGTLILDGRVPNTVRFTLNAWEEQPLDTWGTTVALTVRAGWQADGTLALTLLLIEDGARWEVRWPALDAPLTVGLCAPHYGEGHTLSARASTLGA</sequence>
<keyword evidence="3" id="KW-1185">Reference proteome</keyword>
<dbReference type="Gene3D" id="3.40.710.10">
    <property type="entry name" value="DD-peptidase/beta-lactamase superfamily"/>
    <property type="match status" value="1"/>
</dbReference>
<reference evidence="2 3" key="1">
    <citation type="submission" date="2019-11" db="EMBL/GenBank/DDBJ databases">
        <title>Genome sequence of Deinococcus xianganensis Y35, AI-2 producing algicidal bacterium, isolated from lake water.</title>
        <authorList>
            <person name="Li Y."/>
        </authorList>
    </citation>
    <scope>NUCLEOTIDE SEQUENCE [LARGE SCALE GENOMIC DNA]</scope>
    <source>
        <strain evidence="2 3">Y35</strain>
    </source>
</reference>
<dbReference type="AlphaFoldDB" id="A0A6I4YH49"/>
<accession>A0A6I4YH49</accession>
<dbReference type="InterPro" id="IPR001466">
    <property type="entry name" value="Beta-lactam-related"/>
</dbReference>
<dbReference type="Proteomes" id="UP000430519">
    <property type="component" value="Unassembled WGS sequence"/>
</dbReference>
<name>A0A6I4YH49_9DEIO</name>
<dbReference type="PANTHER" id="PTHR43283">
    <property type="entry name" value="BETA-LACTAMASE-RELATED"/>
    <property type="match status" value="1"/>
</dbReference>
<gene>
    <name evidence="2" type="ORF">GLX28_09240</name>
</gene>
<protein>
    <submittedName>
        <fullName evidence="2">Serine hydrolase</fullName>
    </submittedName>
</protein>
<dbReference type="InterPro" id="IPR012338">
    <property type="entry name" value="Beta-lactam/transpept-like"/>
</dbReference>